<evidence type="ECO:0000313" key="2">
    <source>
        <dbReference type="Proteomes" id="UP001596455"/>
    </source>
</evidence>
<name>A0ABW2Q1Y8_9MICO</name>
<comment type="caution">
    <text evidence="1">The sequence shown here is derived from an EMBL/GenBank/DDBJ whole genome shotgun (WGS) entry which is preliminary data.</text>
</comment>
<dbReference type="InterPro" id="IPR009609">
    <property type="entry name" value="Phosphonate_metab_PhnG"/>
</dbReference>
<dbReference type="Proteomes" id="UP001596455">
    <property type="component" value="Unassembled WGS sequence"/>
</dbReference>
<dbReference type="RefSeq" id="WP_382390066.1">
    <property type="nucleotide sequence ID" value="NZ_JBHTCQ010000001.1"/>
</dbReference>
<proteinExistence type="predicted"/>
<organism evidence="1 2">
    <name type="scientific">Georgenia alba</name>
    <dbReference type="NCBI Taxonomy" id="2233858"/>
    <lineage>
        <taxon>Bacteria</taxon>
        <taxon>Bacillati</taxon>
        <taxon>Actinomycetota</taxon>
        <taxon>Actinomycetes</taxon>
        <taxon>Micrococcales</taxon>
        <taxon>Bogoriellaceae</taxon>
        <taxon>Georgenia</taxon>
    </lineage>
</organism>
<sequence>MSTRADHLTREERTELLARAEAGAVVAIADRVTAGAGRDAVQVTRTPQVGTVVAQVREPLSRHRFILADVLTTQAEVSLDGHLGWALRMGEDRQAALAQAICDAEAERGGPQCAAIEDLARRTRAHLAEARAAEWARLVPTIVEFEEVP</sequence>
<keyword evidence="1" id="KW-0456">Lyase</keyword>
<evidence type="ECO:0000313" key="1">
    <source>
        <dbReference type="EMBL" id="MFC7403524.1"/>
    </source>
</evidence>
<gene>
    <name evidence="1" type="ORF">ACFQQL_00275</name>
</gene>
<dbReference type="Pfam" id="PF06754">
    <property type="entry name" value="PhnG"/>
    <property type="match status" value="1"/>
</dbReference>
<keyword evidence="2" id="KW-1185">Reference proteome</keyword>
<accession>A0ABW2Q1Y8</accession>
<dbReference type="EMBL" id="JBHTCQ010000001">
    <property type="protein sequence ID" value="MFC7403524.1"/>
    <property type="molecule type" value="Genomic_DNA"/>
</dbReference>
<reference evidence="2" key="1">
    <citation type="journal article" date="2019" name="Int. J. Syst. Evol. Microbiol.">
        <title>The Global Catalogue of Microorganisms (GCM) 10K type strain sequencing project: providing services to taxonomists for standard genome sequencing and annotation.</title>
        <authorList>
            <consortium name="The Broad Institute Genomics Platform"/>
            <consortium name="The Broad Institute Genome Sequencing Center for Infectious Disease"/>
            <person name="Wu L."/>
            <person name="Ma J."/>
        </authorList>
    </citation>
    <scope>NUCLEOTIDE SEQUENCE [LARGE SCALE GENOMIC DNA]</scope>
    <source>
        <strain evidence="2">JCM 1490</strain>
    </source>
</reference>
<protein>
    <submittedName>
        <fullName evidence="1">Phosphonate C-P lyase system protein PhnG</fullName>
    </submittedName>
</protein>
<dbReference type="GO" id="GO:0016829">
    <property type="term" value="F:lyase activity"/>
    <property type="evidence" value="ECO:0007669"/>
    <property type="project" value="UniProtKB-KW"/>
</dbReference>